<dbReference type="Proteomes" id="UP001500392">
    <property type="component" value="Unassembled WGS sequence"/>
</dbReference>
<evidence type="ECO:0000313" key="2">
    <source>
        <dbReference type="Proteomes" id="UP001500392"/>
    </source>
</evidence>
<protein>
    <submittedName>
        <fullName evidence="1">HopJ type III effector protein</fullName>
    </submittedName>
</protein>
<evidence type="ECO:0000313" key="1">
    <source>
        <dbReference type="EMBL" id="GAA4106096.1"/>
    </source>
</evidence>
<dbReference type="EMBL" id="BAABDM010000012">
    <property type="protein sequence ID" value="GAA4106096.1"/>
    <property type="molecule type" value="Genomic_DNA"/>
</dbReference>
<organism evidence="1 2">
    <name type="scientific">Zhongshania borealis</name>
    <dbReference type="NCBI Taxonomy" id="889488"/>
    <lineage>
        <taxon>Bacteria</taxon>
        <taxon>Pseudomonadati</taxon>
        <taxon>Pseudomonadota</taxon>
        <taxon>Gammaproteobacteria</taxon>
        <taxon>Cellvibrionales</taxon>
        <taxon>Spongiibacteraceae</taxon>
        <taxon>Zhongshania</taxon>
    </lineage>
</organism>
<dbReference type="Gene3D" id="3.20.160.10">
    <property type="entry name" value="vpa0580 domain like"/>
    <property type="match status" value="1"/>
</dbReference>
<reference evidence="2" key="1">
    <citation type="journal article" date="2019" name="Int. J. Syst. Evol. Microbiol.">
        <title>The Global Catalogue of Microorganisms (GCM) 10K type strain sequencing project: providing services to taxonomists for standard genome sequencing and annotation.</title>
        <authorList>
            <consortium name="The Broad Institute Genomics Platform"/>
            <consortium name="The Broad Institute Genome Sequencing Center for Infectious Disease"/>
            <person name="Wu L."/>
            <person name="Ma J."/>
        </authorList>
    </citation>
    <scope>NUCLEOTIDE SEQUENCE [LARGE SCALE GENOMIC DNA]</scope>
    <source>
        <strain evidence="2">JCM 17304</strain>
    </source>
</reference>
<dbReference type="Pfam" id="PF08888">
    <property type="entry name" value="HopJ"/>
    <property type="match status" value="1"/>
</dbReference>
<comment type="caution">
    <text evidence="1">The sequence shown here is derived from an EMBL/GenBank/DDBJ whole genome shotgun (WGS) entry which is preliminary data.</text>
</comment>
<keyword evidence="2" id="KW-1185">Reference proteome</keyword>
<sequence length="112" mass="12496">MVIQEFIDRLARQSVAFTDVMAFIDEHYSFTPTAFQNGEQFNDAGSNNGSCKVFAFGALHQLSVQATLHAFGDYYTNDVLANPHGDDHANIRNFMRSGWGVIRFEGDALMAK</sequence>
<dbReference type="RefSeq" id="WP_344938800.1">
    <property type="nucleotide sequence ID" value="NZ_BAABDM010000012.1"/>
</dbReference>
<accession>A0ABP7X774</accession>
<gene>
    <name evidence="1" type="ORF">GCM10022414_36370</name>
</gene>
<name>A0ABP7X774_9GAMM</name>
<dbReference type="InterPro" id="IPR014984">
    <property type="entry name" value="HopJ"/>
</dbReference>
<proteinExistence type="predicted"/>
<dbReference type="InterPro" id="IPR038604">
    <property type="entry name" value="HopJ_sf"/>
</dbReference>